<dbReference type="Proteomes" id="UP000605848">
    <property type="component" value="Unassembled WGS sequence"/>
</dbReference>
<evidence type="ECO:0000256" key="1">
    <source>
        <dbReference type="ARBA" id="ARBA00006987"/>
    </source>
</evidence>
<dbReference type="Gene3D" id="3.40.190.10">
    <property type="entry name" value="Periplasmic binding protein-like II"/>
    <property type="match status" value="1"/>
</dbReference>
<comment type="similarity">
    <text evidence="1">Belongs to the UPF0065 (bug) family.</text>
</comment>
<dbReference type="PIRSF" id="PIRSF017082">
    <property type="entry name" value="YflP"/>
    <property type="match status" value="1"/>
</dbReference>
<dbReference type="CDD" id="cd13578">
    <property type="entry name" value="PBP2_Bug27"/>
    <property type="match status" value="1"/>
</dbReference>
<gene>
    <name evidence="3" type="ORF">JKG68_27825</name>
</gene>
<reference evidence="3" key="1">
    <citation type="submission" date="2021-01" db="EMBL/GenBank/DDBJ databases">
        <title>Microvirga sp.</title>
        <authorList>
            <person name="Kim M.K."/>
        </authorList>
    </citation>
    <scope>NUCLEOTIDE SEQUENCE</scope>
    <source>
        <strain evidence="3">5420S-16</strain>
    </source>
</reference>
<dbReference type="InterPro" id="IPR005064">
    <property type="entry name" value="BUG"/>
</dbReference>
<dbReference type="Gene3D" id="3.40.190.150">
    <property type="entry name" value="Bordetella uptake gene, domain 1"/>
    <property type="match status" value="1"/>
</dbReference>
<dbReference type="InterPro" id="IPR042100">
    <property type="entry name" value="Bug_dom1"/>
</dbReference>
<dbReference type="Pfam" id="PF03401">
    <property type="entry name" value="TctC"/>
    <property type="match status" value="1"/>
</dbReference>
<dbReference type="PANTHER" id="PTHR42928">
    <property type="entry name" value="TRICARBOXYLATE-BINDING PROTEIN"/>
    <property type="match status" value="1"/>
</dbReference>
<dbReference type="EMBL" id="JAEQMY010000106">
    <property type="protein sequence ID" value="MBL0407723.1"/>
    <property type="molecule type" value="Genomic_DNA"/>
</dbReference>
<dbReference type="SUPFAM" id="SSF53850">
    <property type="entry name" value="Periplasmic binding protein-like II"/>
    <property type="match status" value="1"/>
</dbReference>
<protein>
    <submittedName>
        <fullName evidence="3">Tripartite tricarboxylate transporter substrate binding protein</fullName>
    </submittedName>
</protein>
<keyword evidence="2" id="KW-0732">Signal</keyword>
<organism evidence="3 4">
    <name type="scientific">Microvirga aerilata</name>
    <dbReference type="NCBI Taxonomy" id="670292"/>
    <lineage>
        <taxon>Bacteria</taxon>
        <taxon>Pseudomonadati</taxon>
        <taxon>Pseudomonadota</taxon>
        <taxon>Alphaproteobacteria</taxon>
        <taxon>Hyphomicrobiales</taxon>
        <taxon>Methylobacteriaceae</taxon>
        <taxon>Microvirga</taxon>
    </lineage>
</organism>
<feature type="signal peptide" evidence="2">
    <location>
        <begin position="1"/>
        <end position="23"/>
    </location>
</feature>
<proteinExistence type="inferred from homology"/>
<sequence>MKRAILHILALAAAAVTAAPASAQTWPQRPISLIVPFAAGGGTDAFARPLAQQLDNQLGMRVIVDNRAGAGGNTGAAAAARAEPDGYTFFVGATHHVIAPSMYTNLTYDLRKDFVPIGMVSQVPHVVVVHPQKVPAKTLPELVASAKSNPGKLNYGSAGAGTAHHLAGEMFKLLTGTNIIHVPYRGAGPAMQDLVAGQIDMAFDGLGSSAAQISGGQIRALAVAAPKRSVAFPDVPTAAEAGVPGYEVSTFYALWAPKGTPASIVERMTKELQTALQAPTIREAWTRQGSEIPTLTGAEFGAFVGSEISRWAKVVKDAGLKLEEAK</sequence>
<dbReference type="RefSeq" id="WP_202065222.1">
    <property type="nucleotide sequence ID" value="NZ_JAEQMY010000106.1"/>
</dbReference>
<keyword evidence="4" id="KW-1185">Reference proteome</keyword>
<evidence type="ECO:0000313" key="3">
    <source>
        <dbReference type="EMBL" id="MBL0407723.1"/>
    </source>
</evidence>
<dbReference type="PANTHER" id="PTHR42928:SF5">
    <property type="entry name" value="BLR1237 PROTEIN"/>
    <property type="match status" value="1"/>
</dbReference>
<evidence type="ECO:0000256" key="2">
    <source>
        <dbReference type="SAM" id="SignalP"/>
    </source>
</evidence>
<evidence type="ECO:0000313" key="4">
    <source>
        <dbReference type="Proteomes" id="UP000605848"/>
    </source>
</evidence>
<accession>A0A936ZNA9</accession>
<dbReference type="AlphaFoldDB" id="A0A936ZNA9"/>
<feature type="chain" id="PRO_5036679620" evidence="2">
    <location>
        <begin position="24"/>
        <end position="326"/>
    </location>
</feature>
<name>A0A936ZNA9_9HYPH</name>
<comment type="caution">
    <text evidence="3">The sequence shown here is derived from an EMBL/GenBank/DDBJ whole genome shotgun (WGS) entry which is preliminary data.</text>
</comment>